<evidence type="ECO:0000256" key="1">
    <source>
        <dbReference type="ARBA" id="ARBA00005534"/>
    </source>
</evidence>
<dbReference type="EMBL" id="LXFE01003028">
    <property type="protein sequence ID" value="OLL22583.1"/>
    <property type="molecule type" value="Genomic_DNA"/>
</dbReference>
<dbReference type="InterPro" id="IPR001602">
    <property type="entry name" value="UPF0047_YjbQ-like"/>
</dbReference>
<feature type="compositionally biased region" description="Polar residues" evidence="2">
    <location>
        <begin position="84"/>
        <end position="95"/>
    </location>
</feature>
<dbReference type="NCBIfam" id="TIGR00149">
    <property type="entry name" value="TIGR00149_YjbQ"/>
    <property type="match status" value="1"/>
</dbReference>
<dbReference type="InterPro" id="IPR035917">
    <property type="entry name" value="YjbQ-like_sf"/>
</dbReference>
<comment type="similarity">
    <text evidence="1">Belongs to the UPF0047 family.</text>
</comment>
<evidence type="ECO:0000313" key="3">
    <source>
        <dbReference type="EMBL" id="OLL22583.1"/>
    </source>
</evidence>
<evidence type="ECO:0000256" key="2">
    <source>
        <dbReference type="SAM" id="MobiDB-lite"/>
    </source>
</evidence>
<proteinExistence type="inferred from homology"/>
<dbReference type="Proteomes" id="UP000186594">
    <property type="component" value="Unassembled WGS sequence"/>
</dbReference>
<feature type="region of interest" description="Disordered" evidence="2">
    <location>
        <begin position="84"/>
        <end position="186"/>
    </location>
</feature>
<dbReference type="Gene3D" id="2.60.120.460">
    <property type="entry name" value="YjbQ-like"/>
    <property type="match status" value="1"/>
</dbReference>
<comment type="caution">
    <text evidence="3">The sequence shown here is derived from an EMBL/GenBank/DDBJ whole genome shotgun (WGS) entry which is preliminary data.</text>
</comment>
<feature type="non-terminal residue" evidence="3">
    <location>
        <position position="1"/>
    </location>
</feature>
<dbReference type="STRING" id="1198029.A0A1U7LJ12"/>
<reference evidence="3 4" key="1">
    <citation type="submission" date="2016-04" db="EMBL/GenBank/DDBJ databases">
        <title>Evolutionary innovation and constraint leading to complex multicellularity in the Ascomycota.</title>
        <authorList>
            <person name="Cisse O."/>
            <person name="Nguyen A."/>
            <person name="Hewitt D.A."/>
            <person name="Jedd G."/>
            <person name="Stajich J.E."/>
        </authorList>
    </citation>
    <scope>NUCLEOTIDE SEQUENCE [LARGE SCALE GENOMIC DNA]</scope>
    <source>
        <strain evidence="3 4">DAH-3</strain>
    </source>
</reference>
<protein>
    <submittedName>
        <fullName evidence="3">UPF0047 protein</fullName>
    </submittedName>
</protein>
<feature type="compositionally biased region" description="Pro residues" evidence="2">
    <location>
        <begin position="177"/>
        <end position="186"/>
    </location>
</feature>
<keyword evidence="4" id="KW-1185">Reference proteome</keyword>
<feature type="compositionally biased region" description="Pro residues" evidence="2">
    <location>
        <begin position="117"/>
        <end position="128"/>
    </location>
</feature>
<accession>A0A1U7LJ12</accession>
<dbReference type="OrthoDB" id="10255963at2759"/>
<dbReference type="Pfam" id="PF01894">
    <property type="entry name" value="YjbQ"/>
    <property type="match status" value="1"/>
</dbReference>
<dbReference type="SUPFAM" id="SSF111038">
    <property type="entry name" value="YjbQ-like"/>
    <property type="match status" value="1"/>
</dbReference>
<feature type="compositionally biased region" description="Pro residues" evidence="2">
    <location>
        <begin position="136"/>
        <end position="146"/>
    </location>
</feature>
<dbReference type="PANTHER" id="PTHR30615:SF8">
    <property type="entry name" value="UPF0047 PROTEIN C4A8.02C"/>
    <property type="match status" value="1"/>
</dbReference>
<feature type="compositionally biased region" description="Pro residues" evidence="2">
    <location>
        <begin position="96"/>
        <end position="107"/>
    </location>
</feature>
<dbReference type="PANTHER" id="PTHR30615">
    <property type="entry name" value="UNCHARACTERIZED PROTEIN YJBQ-RELATED"/>
    <property type="match status" value="1"/>
</dbReference>
<dbReference type="AlphaFoldDB" id="A0A1U7LJ12"/>
<gene>
    <name evidence="3" type="ORF">NEOLI_003487</name>
</gene>
<sequence length="403" mass="45589">VARPSISSSCHLFTFYSDPPCIQSNLVDPLFAMTNLFFWFLVAAMFLAHLAPGTSADPRNAAPQMHQDHMAGQSHYVQQFGTPMQQHSRPLQQNAPPLPPMGMPPQYGPHIPVSNVAPPPLVQPPPVSQPLVQGPPVAPQYQPPQPALRDPPLLPQRDSFKPPQPVREYPQGMPNPVREPPVIPPPPRRDELLNTWVNYPNHDWGQAPVSPGLSHRQPSWWNNLNPLKKNEDWADRQNQHLKNRFAPFTPFWFQTEFALLDVFKGCHLITVTSWQIQAYEQDDVYKAIPVLGDLRVGSLHLFIPNSAAGLTTNEAWEQTENVRLDLSEALDFLIPEQVPYRLKFNELPEDHTAHIKANLLGAEITLPITNGRLMLGQFQGIYLCEFRRLSQRRSIIATIQGQR</sequence>
<name>A0A1U7LJ12_NEOID</name>
<organism evidence="3 4">
    <name type="scientific">Neolecta irregularis (strain DAH-3)</name>
    <dbReference type="NCBI Taxonomy" id="1198029"/>
    <lineage>
        <taxon>Eukaryota</taxon>
        <taxon>Fungi</taxon>
        <taxon>Dikarya</taxon>
        <taxon>Ascomycota</taxon>
        <taxon>Taphrinomycotina</taxon>
        <taxon>Neolectales</taxon>
        <taxon>Neolectaceae</taxon>
        <taxon>Neolecta</taxon>
    </lineage>
</organism>
<evidence type="ECO:0000313" key="4">
    <source>
        <dbReference type="Proteomes" id="UP000186594"/>
    </source>
</evidence>